<accession>A0A090GP05</accession>
<keyword evidence="4" id="KW-1185">Reference proteome</keyword>
<dbReference type="Proteomes" id="UP000045285">
    <property type="component" value="Unassembled WGS sequence"/>
</dbReference>
<dbReference type="InterPro" id="IPR025336">
    <property type="entry name" value="SCO4226-like"/>
</dbReference>
<name>A0A090GP05_MESPL</name>
<evidence type="ECO:0008006" key="7">
    <source>
        <dbReference type="Google" id="ProtNLM"/>
    </source>
</evidence>
<dbReference type="Pfam" id="PF14026">
    <property type="entry name" value="SCO4226-like"/>
    <property type="match status" value="1"/>
</dbReference>
<sequence>MQKYIIEREIPKVGTFEREQLRDASKASNAVLAELGPDIQWVESFVTDDKTFCVYLAKDEAIIQRHAKMSGFPATKITQVKRLFDPTTAYAAA</sequence>
<dbReference type="Proteomes" id="UP000046122">
    <property type="component" value="Unassembled WGS sequence"/>
</dbReference>
<proteinExistence type="predicted"/>
<dbReference type="EMBL" id="CCMZ01000015">
    <property type="protein sequence ID" value="CDX16591.1"/>
    <property type="molecule type" value="Genomic_DNA"/>
</dbReference>
<reference evidence="5 6" key="1">
    <citation type="submission" date="2014-08" db="EMBL/GenBank/DDBJ databases">
        <authorList>
            <person name="Moulin Lionel"/>
        </authorList>
    </citation>
    <scope>NUCLEOTIDE SEQUENCE [LARGE SCALE GENOMIC DNA]</scope>
</reference>
<dbReference type="EMBL" id="CCNE01000004">
    <property type="protein sequence ID" value="CDX50469.1"/>
    <property type="molecule type" value="Genomic_DNA"/>
</dbReference>
<protein>
    <recommendedName>
        <fullName evidence="7">DUF4242 domain-containing protein</fullName>
    </recommendedName>
</protein>
<dbReference type="Proteomes" id="UP000046373">
    <property type="component" value="Unassembled WGS sequence"/>
</dbReference>
<dbReference type="EMBL" id="CCNB01000034">
    <property type="protein sequence ID" value="CDX41617.1"/>
    <property type="molecule type" value="Genomic_DNA"/>
</dbReference>
<evidence type="ECO:0000313" key="6">
    <source>
        <dbReference type="Proteomes" id="UP000046373"/>
    </source>
</evidence>
<reference evidence="4" key="2">
    <citation type="submission" date="2014-08" db="EMBL/GenBank/DDBJ databases">
        <authorList>
            <person name="Moulin L."/>
        </authorList>
    </citation>
    <scope>NUCLEOTIDE SEQUENCE [LARGE SCALE GENOMIC DNA]</scope>
</reference>
<evidence type="ECO:0000313" key="2">
    <source>
        <dbReference type="EMBL" id="CDX41617.1"/>
    </source>
</evidence>
<dbReference type="AlphaFoldDB" id="A0A090GP05"/>
<dbReference type="STRING" id="69974.MPLDJ20_40004"/>
<gene>
    <name evidence="1" type="ORF">MPL3356_220132</name>
    <name evidence="3" type="ORF">MPL3365_120213</name>
    <name evidence="2" type="ORF">MPLDJ20_40004</name>
</gene>
<evidence type="ECO:0000313" key="4">
    <source>
        <dbReference type="Proteomes" id="UP000045285"/>
    </source>
</evidence>
<evidence type="ECO:0000313" key="1">
    <source>
        <dbReference type="EMBL" id="CDX16591.1"/>
    </source>
</evidence>
<evidence type="ECO:0000313" key="3">
    <source>
        <dbReference type="EMBL" id="CDX50469.1"/>
    </source>
</evidence>
<organism evidence="2 6">
    <name type="scientific">Mesorhizobium plurifarium</name>
    <dbReference type="NCBI Taxonomy" id="69974"/>
    <lineage>
        <taxon>Bacteria</taxon>
        <taxon>Pseudomonadati</taxon>
        <taxon>Pseudomonadota</taxon>
        <taxon>Alphaproteobacteria</taxon>
        <taxon>Hyphomicrobiales</taxon>
        <taxon>Phyllobacteriaceae</taxon>
        <taxon>Mesorhizobium</taxon>
    </lineage>
</organism>
<evidence type="ECO:0000313" key="5">
    <source>
        <dbReference type="Proteomes" id="UP000046122"/>
    </source>
</evidence>